<dbReference type="InterPro" id="IPR036271">
    <property type="entry name" value="Tet_transcr_reg_TetR-rel_C_sf"/>
</dbReference>
<feature type="DNA-binding region" description="H-T-H motif" evidence="2">
    <location>
        <begin position="29"/>
        <end position="48"/>
    </location>
</feature>
<evidence type="ECO:0000313" key="5">
    <source>
        <dbReference type="Proteomes" id="UP001218231"/>
    </source>
</evidence>
<dbReference type="Gene3D" id="1.10.357.10">
    <property type="entry name" value="Tetracycline Repressor, domain 2"/>
    <property type="match status" value="1"/>
</dbReference>
<dbReference type="Pfam" id="PF14246">
    <property type="entry name" value="TetR_C_7"/>
    <property type="match status" value="1"/>
</dbReference>
<dbReference type="InterPro" id="IPR009057">
    <property type="entry name" value="Homeodomain-like_sf"/>
</dbReference>
<dbReference type="InterPro" id="IPR050109">
    <property type="entry name" value="HTH-type_TetR-like_transc_reg"/>
</dbReference>
<proteinExistence type="predicted"/>
<dbReference type="Gene3D" id="1.10.10.60">
    <property type="entry name" value="Homeodomain-like"/>
    <property type="match status" value="1"/>
</dbReference>
<name>A0ABY7U268_9SPHN</name>
<dbReference type="RefSeq" id="WP_168601374.1">
    <property type="nucleotide sequence ID" value="NZ_CP103869.1"/>
</dbReference>
<dbReference type="PANTHER" id="PTHR30055">
    <property type="entry name" value="HTH-TYPE TRANSCRIPTIONAL REGULATOR RUTR"/>
    <property type="match status" value="1"/>
</dbReference>
<dbReference type="Pfam" id="PF00440">
    <property type="entry name" value="TetR_N"/>
    <property type="match status" value="1"/>
</dbReference>
<keyword evidence="5" id="KW-1185">Reference proteome</keyword>
<dbReference type="SUPFAM" id="SSF48498">
    <property type="entry name" value="Tetracyclin repressor-like, C-terminal domain"/>
    <property type="match status" value="1"/>
</dbReference>
<protein>
    <submittedName>
        <fullName evidence="4">TetR/AcrR family transcriptional regulator</fullName>
    </submittedName>
</protein>
<dbReference type="SUPFAM" id="SSF46689">
    <property type="entry name" value="Homeodomain-like"/>
    <property type="match status" value="1"/>
</dbReference>
<dbReference type="InterPro" id="IPR039536">
    <property type="entry name" value="TetR_C_Proteobacteria"/>
</dbReference>
<dbReference type="InterPro" id="IPR001647">
    <property type="entry name" value="HTH_TetR"/>
</dbReference>
<organism evidence="4 5">
    <name type="scientific">Novosphingobium humi</name>
    <dbReference type="NCBI Taxonomy" id="2282397"/>
    <lineage>
        <taxon>Bacteria</taxon>
        <taxon>Pseudomonadati</taxon>
        <taxon>Pseudomonadota</taxon>
        <taxon>Alphaproteobacteria</taxon>
        <taxon>Sphingomonadales</taxon>
        <taxon>Sphingomonadaceae</taxon>
        <taxon>Novosphingobium</taxon>
    </lineage>
</organism>
<accession>A0ABY7U268</accession>
<feature type="domain" description="HTH tetR-type" evidence="3">
    <location>
        <begin position="6"/>
        <end position="66"/>
    </location>
</feature>
<dbReference type="Proteomes" id="UP001218231">
    <property type="component" value="Plasmid unnamed1"/>
</dbReference>
<geneLocation type="plasmid" evidence="4 5">
    <name>unnamed1</name>
</geneLocation>
<sequence>MRQKTDSRRQCILEAAKSLFREVGFGRASMAQISARVGGSKATLYSYFSSKEELFASAMIDAMQEQGNAMIDRLDPEETDVRKVLMRFGEAYVRLITSNQAMSIVRTAIAESANGSKLGATLYRLGPKQGWCDIANYIAAAMERGNLSKGDPHKVAMHLKGLLEGGILVPMLFGVEPELDTKTMVADAVDAFLRAYG</sequence>
<reference evidence="4 5" key="1">
    <citation type="submission" date="2023-02" db="EMBL/GenBank/DDBJ databases">
        <title>Genome sequence of Novosphingobium humi KACC 19094.</title>
        <authorList>
            <person name="Kim S."/>
            <person name="Heo J."/>
            <person name="Kwon S.-W."/>
        </authorList>
    </citation>
    <scope>NUCLEOTIDE SEQUENCE [LARGE SCALE GENOMIC DNA]</scope>
    <source>
        <strain evidence="4 5">KACC 19094</strain>
        <plasmid evidence="4 5">unnamed1</plasmid>
    </source>
</reference>
<keyword evidence="1 2" id="KW-0238">DNA-binding</keyword>
<dbReference type="PRINTS" id="PR00455">
    <property type="entry name" value="HTHTETR"/>
</dbReference>
<dbReference type="EMBL" id="CP117418">
    <property type="protein sequence ID" value="WCT79603.1"/>
    <property type="molecule type" value="Genomic_DNA"/>
</dbReference>
<gene>
    <name evidence="4" type="ORF">PQ457_16180</name>
</gene>
<evidence type="ECO:0000256" key="1">
    <source>
        <dbReference type="ARBA" id="ARBA00023125"/>
    </source>
</evidence>
<evidence type="ECO:0000256" key="2">
    <source>
        <dbReference type="PROSITE-ProRule" id="PRU00335"/>
    </source>
</evidence>
<dbReference type="PROSITE" id="PS50977">
    <property type="entry name" value="HTH_TETR_2"/>
    <property type="match status" value="1"/>
</dbReference>
<evidence type="ECO:0000313" key="4">
    <source>
        <dbReference type="EMBL" id="WCT79603.1"/>
    </source>
</evidence>
<evidence type="ECO:0000259" key="3">
    <source>
        <dbReference type="PROSITE" id="PS50977"/>
    </source>
</evidence>
<dbReference type="PANTHER" id="PTHR30055:SF119">
    <property type="entry name" value="NALC"/>
    <property type="match status" value="1"/>
</dbReference>
<keyword evidence="4" id="KW-0614">Plasmid</keyword>